<gene>
    <name evidence="2" type="ORF">A3F35_00215</name>
</gene>
<feature type="transmembrane region" description="Helical" evidence="1">
    <location>
        <begin position="16"/>
        <end position="36"/>
    </location>
</feature>
<dbReference type="Gene3D" id="1.10.1330.10">
    <property type="entry name" value="Dockerin domain"/>
    <property type="match status" value="1"/>
</dbReference>
<keyword evidence="1" id="KW-1133">Transmembrane helix</keyword>
<evidence type="ECO:0000256" key="1">
    <source>
        <dbReference type="SAM" id="Phobius"/>
    </source>
</evidence>
<protein>
    <recommendedName>
        <fullName evidence="4">Dockerin domain-containing protein</fullName>
    </recommendedName>
</protein>
<dbReference type="Pfam" id="PF00404">
    <property type="entry name" value="Dockerin_1"/>
    <property type="match status" value="1"/>
</dbReference>
<sequence>MAEGNLFGSSVDAKKISLLVVLFIFFAIPVTLVATLNRNTNVSQAALCLDVDGDGVVKSTDVNLLRDEIKNGDASLKNDFNADGLVDNRDLTVLSRSLNSTCAPKISFFADPATVASGGSTILHWSVDYAQSVTIDGVGAVEKEGNKKATVQQTAIFTLTATGSGGTVKATTKVSVSP</sequence>
<name>A0A1G1WPS4_9BACT</name>
<dbReference type="SUPFAM" id="SSF63446">
    <property type="entry name" value="Type I dockerin domain"/>
    <property type="match status" value="1"/>
</dbReference>
<organism evidence="2 3">
    <name type="scientific">Candidatus Woykebacteria bacterium RIFCSPHIGHO2_12_FULL_45_10</name>
    <dbReference type="NCBI Taxonomy" id="1802603"/>
    <lineage>
        <taxon>Bacteria</taxon>
        <taxon>Candidatus Woykeibacteriota</taxon>
    </lineage>
</organism>
<reference evidence="2 3" key="1">
    <citation type="journal article" date="2016" name="Nat. Commun.">
        <title>Thousands of microbial genomes shed light on interconnected biogeochemical processes in an aquifer system.</title>
        <authorList>
            <person name="Anantharaman K."/>
            <person name="Brown C.T."/>
            <person name="Hug L.A."/>
            <person name="Sharon I."/>
            <person name="Castelle C.J."/>
            <person name="Probst A.J."/>
            <person name="Thomas B.C."/>
            <person name="Singh A."/>
            <person name="Wilkins M.J."/>
            <person name="Karaoz U."/>
            <person name="Brodie E.L."/>
            <person name="Williams K.H."/>
            <person name="Hubbard S.S."/>
            <person name="Banfield J.F."/>
        </authorList>
    </citation>
    <scope>NUCLEOTIDE SEQUENCE [LARGE SCALE GENOMIC DNA]</scope>
</reference>
<dbReference type="InterPro" id="IPR036439">
    <property type="entry name" value="Dockerin_dom_sf"/>
</dbReference>
<accession>A0A1G1WPS4</accession>
<dbReference type="GO" id="GO:0000272">
    <property type="term" value="P:polysaccharide catabolic process"/>
    <property type="evidence" value="ECO:0007669"/>
    <property type="project" value="InterPro"/>
</dbReference>
<evidence type="ECO:0008006" key="4">
    <source>
        <dbReference type="Google" id="ProtNLM"/>
    </source>
</evidence>
<dbReference type="InterPro" id="IPR002105">
    <property type="entry name" value="Dockerin_1_rpt"/>
</dbReference>
<dbReference type="AlphaFoldDB" id="A0A1G1WPS4"/>
<dbReference type="Proteomes" id="UP000178068">
    <property type="component" value="Unassembled WGS sequence"/>
</dbReference>
<proteinExistence type="predicted"/>
<keyword evidence="1" id="KW-0472">Membrane</keyword>
<evidence type="ECO:0000313" key="3">
    <source>
        <dbReference type="Proteomes" id="UP000178068"/>
    </source>
</evidence>
<comment type="caution">
    <text evidence="2">The sequence shown here is derived from an EMBL/GenBank/DDBJ whole genome shotgun (WGS) entry which is preliminary data.</text>
</comment>
<dbReference type="GO" id="GO:0004553">
    <property type="term" value="F:hydrolase activity, hydrolyzing O-glycosyl compounds"/>
    <property type="evidence" value="ECO:0007669"/>
    <property type="project" value="InterPro"/>
</dbReference>
<keyword evidence="1" id="KW-0812">Transmembrane</keyword>
<dbReference type="STRING" id="1802603.A3F35_00215"/>
<evidence type="ECO:0000313" key="2">
    <source>
        <dbReference type="EMBL" id="OGY29736.1"/>
    </source>
</evidence>
<dbReference type="EMBL" id="MHCZ01000021">
    <property type="protein sequence ID" value="OGY29736.1"/>
    <property type="molecule type" value="Genomic_DNA"/>
</dbReference>